<dbReference type="CDD" id="cd02947">
    <property type="entry name" value="TRX_family"/>
    <property type="match status" value="1"/>
</dbReference>
<dbReference type="EMBL" id="CP115541">
    <property type="protein sequence ID" value="WNH52289.1"/>
    <property type="molecule type" value="Genomic_DNA"/>
</dbReference>
<dbReference type="InterPro" id="IPR036249">
    <property type="entry name" value="Thioredoxin-like_sf"/>
</dbReference>
<dbReference type="InterPro" id="IPR013766">
    <property type="entry name" value="Thioredoxin_domain"/>
</dbReference>
<reference evidence="2 3" key="1">
    <citation type="submission" date="2022-12" db="EMBL/GenBank/DDBJ databases">
        <title>Two new species, Stenotrophomonas aracearum and Stenotrophomonas oahuensis, isolated from Anthurium (Araceae family) in Hawaii.</title>
        <authorList>
            <person name="Chunag S.C."/>
            <person name="Dobhal S."/>
            <person name="Alvarez A."/>
            <person name="Arif M."/>
        </authorList>
    </citation>
    <scope>NUCLEOTIDE SEQUENCE [LARGE SCALE GENOMIC DNA]</scope>
    <source>
        <strain evidence="2 3">A5586</strain>
    </source>
</reference>
<evidence type="ECO:0000313" key="2">
    <source>
        <dbReference type="EMBL" id="WNH52289.1"/>
    </source>
</evidence>
<dbReference type="Proteomes" id="UP001302072">
    <property type="component" value="Chromosome"/>
</dbReference>
<dbReference type="Gene3D" id="3.40.30.10">
    <property type="entry name" value="Glutaredoxin"/>
    <property type="match status" value="1"/>
</dbReference>
<gene>
    <name evidence="2" type="ORF">PDM29_18455</name>
</gene>
<protein>
    <submittedName>
        <fullName evidence="2">Thioredoxin family protein</fullName>
    </submittedName>
</protein>
<evidence type="ECO:0000313" key="3">
    <source>
        <dbReference type="Proteomes" id="UP001302072"/>
    </source>
</evidence>
<dbReference type="Pfam" id="PF00085">
    <property type="entry name" value="Thioredoxin"/>
    <property type="match status" value="1"/>
</dbReference>
<organism evidence="2 3">
    <name type="scientific">Stenotrophomonas oahuensis</name>
    <dbReference type="NCBI Taxonomy" id="3003271"/>
    <lineage>
        <taxon>Bacteria</taxon>
        <taxon>Pseudomonadati</taxon>
        <taxon>Pseudomonadota</taxon>
        <taxon>Gammaproteobacteria</taxon>
        <taxon>Lysobacterales</taxon>
        <taxon>Lysobacteraceae</taxon>
        <taxon>Stenotrophomonas</taxon>
    </lineage>
</organism>
<keyword evidence="3" id="KW-1185">Reference proteome</keyword>
<evidence type="ECO:0000259" key="1">
    <source>
        <dbReference type="PROSITE" id="PS51352"/>
    </source>
</evidence>
<name>A0ABY9YPY8_9GAMM</name>
<dbReference type="RefSeq" id="WP_311191494.1">
    <property type="nucleotide sequence ID" value="NZ_CP115541.1"/>
</dbReference>
<dbReference type="SUPFAM" id="SSF52833">
    <property type="entry name" value="Thioredoxin-like"/>
    <property type="match status" value="1"/>
</dbReference>
<sequence>MLTLQAHSADDYHAALRDHPTVLVDFYKDQCPGCRMLDMALTQVARTPAAADVVLLKVKLETVGETFFRDLGLRQTPTLSLVRDGNEVQRMAGYQSPAQIEAALAP</sequence>
<proteinExistence type="predicted"/>
<dbReference type="PROSITE" id="PS51352">
    <property type="entry name" value="THIOREDOXIN_2"/>
    <property type="match status" value="1"/>
</dbReference>
<accession>A0ABY9YPY8</accession>
<feature type="domain" description="Thioredoxin" evidence="1">
    <location>
        <begin position="1"/>
        <end position="106"/>
    </location>
</feature>